<dbReference type="SUPFAM" id="SSF53474">
    <property type="entry name" value="alpha/beta-Hydrolases"/>
    <property type="match status" value="1"/>
</dbReference>
<dbReference type="Pfam" id="PF12146">
    <property type="entry name" value="Hydrolase_4"/>
    <property type="match status" value="1"/>
</dbReference>
<keyword evidence="3" id="KW-1185">Reference proteome</keyword>
<dbReference type="Gene3D" id="3.40.50.1820">
    <property type="entry name" value="alpha/beta hydrolase"/>
    <property type="match status" value="1"/>
</dbReference>
<dbReference type="PATRIC" id="fig|1046596.6.peg.178"/>
<dbReference type="InterPro" id="IPR029058">
    <property type="entry name" value="AB_hydrolase_fold"/>
</dbReference>
<evidence type="ECO:0000259" key="1">
    <source>
        <dbReference type="Pfam" id="PF12146"/>
    </source>
</evidence>
<gene>
    <name evidence="2" type="ORF">FD00_GL000175</name>
</gene>
<dbReference type="GeneID" id="98316275"/>
<dbReference type="Proteomes" id="UP000050898">
    <property type="component" value="Unassembled WGS sequence"/>
</dbReference>
<evidence type="ECO:0000313" key="2">
    <source>
        <dbReference type="EMBL" id="KRN10409.1"/>
    </source>
</evidence>
<dbReference type="InterPro" id="IPR022742">
    <property type="entry name" value="Hydrolase_4"/>
</dbReference>
<comment type="caution">
    <text evidence="2">The sequence shown here is derived from an EMBL/GenBank/DDBJ whole genome shotgun (WGS) entry which is preliminary data.</text>
</comment>
<organism evidence="2 3">
    <name type="scientific">Liquorilactobacillus mali KCTC 3596 = DSM 20444</name>
    <dbReference type="NCBI Taxonomy" id="1046596"/>
    <lineage>
        <taxon>Bacteria</taxon>
        <taxon>Bacillati</taxon>
        <taxon>Bacillota</taxon>
        <taxon>Bacilli</taxon>
        <taxon>Lactobacillales</taxon>
        <taxon>Lactobacillaceae</taxon>
        <taxon>Liquorilactobacillus</taxon>
    </lineage>
</organism>
<sequence length="200" mass="23367">MSSLTKKVYVLEEDITNLAAIIEKQTAKKVIIVAHSMGGILALPIANRIKNFSGFIGIEPTTREIFFNPPQGKGYVEQAKKFKNMTEEQLITNMQRQTKKNFSKEQNKLLWKHYYQDDQRDSESKSAQQQEELIQSVSKYEKIRFSQEIPVTIFTQKFRKAEYERSEYTTDKTKIICVGNNHYLFWDFPEQVAAEIIKLI</sequence>
<dbReference type="EMBL" id="AYYH01000010">
    <property type="protein sequence ID" value="KRN10409.1"/>
    <property type="molecule type" value="Genomic_DNA"/>
</dbReference>
<reference evidence="2 3" key="1">
    <citation type="journal article" date="2015" name="Genome Announc.">
        <title>Expanding the biotechnology potential of lactobacilli through comparative genomics of 213 strains and associated genera.</title>
        <authorList>
            <person name="Sun Z."/>
            <person name="Harris H.M."/>
            <person name="McCann A."/>
            <person name="Guo C."/>
            <person name="Argimon S."/>
            <person name="Zhang W."/>
            <person name="Yang X."/>
            <person name="Jeffery I.B."/>
            <person name="Cooney J.C."/>
            <person name="Kagawa T.F."/>
            <person name="Liu W."/>
            <person name="Song Y."/>
            <person name="Salvetti E."/>
            <person name="Wrobel A."/>
            <person name="Rasinkangas P."/>
            <person name="Parkhill J."/>
            <person name="Rea M.C."/>
            <person name="O'Sullivan O."/>
            <person name="Ritari J."/>
            <person name="Douillard F.P."/>
            <person name="Paul Ross R."/>
            <person name="Yang R."/>
            <person name="Briner A.E."/>
            <person name="Felis G.E."/>
            <person name="de Vos W.M."/>
            <person name="Barrangou R."/>
            <person name="Klaenhammer T.R."/>
            <person name="Caufield P.W."/>
            <person name="Cui Y."/>
            <person name="Zhang H."/>
            <person name="O'Toole P.W."/>
        </authorList>
    </citation>
    <scope>NUCLEOTIDE SEQUENCE [LARGE SCALE GENOMIC DNA]</scope>
    <source>
        <strain evidence="2 3">DSM 20444</strain>
    </source>
</reference>
<dbReference type="AlphaFoldDB" id="A0A0R2E293"/>
<evidence type="ECO:0000313" key="3">
    <source>
        <dbReference type="Proteomes" id="UP000050898"/>
    </source>
</evidence>
<dbReference type="RefSeq" id="WP_010077786.1">
    <property type="nucleotide sequence ID" value="NZ_AYYH01000010.1"/>
</dbReference>
<feature type="domain" description="Serine aminopeptidase S33" evidence="1">
    <location>
        <begin position="14"/>
        <end position="154"/>
    </location>
</feature>
<proteinExistence type="predicted"/>
<name>A0A0R2E293_9LACO</name>
<accession>A0A0R2E293</accession>
<protein>
    <recommendedName>
        <fullName evidence="1">Serine aminopeptidase S33 domain-containing protein</fullName>
    </recommendedName>
</protein>